<feature type="transmembrane region" description="Helical" evidence="6">
    <location>
        <begin position="371"/>
        <end position="394"/>
    </location>
</feature>
<feature type="transmembrane region" description="Helical" evidence="6">
    <location>
        <begin position="103"/>
        <end position="125"/>
    </location>
</feature>
<dbReference type="PANTHER" id="PTHR30250">
    <property type="entry name" value="PST FAMILY PREDICTED COLANIC ACID TRANSPORTER"/>
    <property type="match status" value="1"/>
</dbReference>
<organism evidence="7 8">
    <name type="scientific">Alkanindiges hydrocarboniclasticus</name>
    <dbReference type="NCBI Taxonomy" id="1907941"/>
    <lineage>
        <taxon>Bacteria</taxon>
        <taxon>Pseudomonadati</taxon>
        <taxon>Pseudomonadota</taxon>
        <taxon>Gammaproteobacteria</taxon>
        <taxon>Moraxellales</taxon>
        <taxon>Moraxellaceae</taxon>
        <taxon>Alkanindiges</taxon>
    </lineage>
</organism>
<dbReference type="InterPro" id="IPR050833">
    <property type="entry name" value="Poly_Biosynth_Transport"/>
</dbReference>
<feature type="transmembrane region" description="Helical" evidence="6">
    <location>
        <begin position="401"/>
        <end position="420"/>
    </location>
</feature>
<dbReference type="EMBL" id="MLCN01000018">
    <property type="protein sequence ID" value="ONG40067.1"/>
    <property type="molecule type" value="Genomic_DNA"/>
</dbReference>
<feature type="transmembrane region" description="Helical" evidence="6">
    <location>
        <begin position="162"/>
        <end position="182"/>
    </location>
</feature>
<comment type="subcellular location">
    <subcellularLocation>
        <location evidence="1">Cell membrane</location>
        <topology evidence="1">Multi-pass membrane protein</topology>
    </subcellularLocation>
</comment>
<gene>
    <name evidence="7" type="ORF">BKE30_07885</name>
</gene>
<feature type="transmembrane region" description="Helical" evidence="6">
    <location>
        <begin position="37"/>
        <end position="57"/>
    </location>
</feature>
<proteinExistence type="predicted"/>
<feature type="transmembrane region" description="Helical" evidence="6">
    <location>
        <begin position="239"/>
        <end position="259"/>
    </location>
</feature>
<keyword evidence="8" id="KW-1185">Reference proteome</keyword>
<keyword evidence="4 6" id="KW-1133">Transmembrane helix</keyword>
<dbReference type="RefSeq" id="WP_076878069.1">
    <property type="nucleotide sequence ID" value="NZ_MLCN01000018.1"/>
</dbReference>
<evidence type="ECO:0000256" key="4">
    <source>
        <dbReference type="ARBA" id="ARBA00022989"/>
    </source>
</evidence>
<evidence type="ECO:0000256" key="5">
    <source>
        <dbReference type="ARBA" id="ARBA00023136"/>
    </source>
</evidence>
<feature type="transmembrane region" description="Helical" evidence="6">
    <location>
        <begin position="78"/>
        <end position="97"/>
    </location>
</feature>
<feature type="transmembrane region" description="Helical" evidence="6">
    <location>
        <begin position="279"/>
        <end position="298"/>
    </location>
</feature>
<evidence type="ECO:0000256" key="3">
    <source>
        <dbReference type="ARBA" id="ARBA00022692"/>
    </source>
</evidence>
<feature type="transmembrane region" description="Helical" evidence="6">
    <location>
        <begin position="426"/>
        <end position="443"/>
    </location>
</feature>
<dbReference type="STRING" id="1907941.BKE30_07885"/>
<keyword evidence="5 6" id="KW-0472">Membrane</keyword>
<name>A0A1S8CW56_9GAMM</name>
<keyword evidence="2" id="KW-1003">Cell membrane</keyword>
<feature type="transmembrane region" description="Helical" evidence="6">
    <location>
        <begin position="203"/>
        <end position="233"/>
    </location>
</feature>
<comment type="caution">
    <text evidence="7">The sequence shown here is derived from an EMBL/GenBank/DDBJ whole genome shotgun (WGS) entry which is preliminary data.</text>
</comment>
<feature type="transmembrane region" description="Helical" evidence="6">
    <location>
        <begin position="345"/>
        <end position="365"/>
    </location>
</feature>
<dbReference type="OrthoDB" id="3831435at2"/>
<evidence type="ECO:0008006" key="9">
    <source>
        <dbReference type="Google" id="ProtNLM"/>
    </source>
</evidence>
<dbReference type="AlphaFoldDB" id="A0A1S8CW56"/>
<evidence type="ECO:0000313" key="8">
    <source>
        <dbReference type="Proteomes" id="UP000192132"/>
    </source>
</evidence>
<dbReference type="Pfam" id="PF13440">
    <property type="entry name" value="Polysacc_synt_3"/>
    <property type="match status" value="1"/>
</dbReference>
<evidence type="ECO:0000256" key="1">
    <source>
        <dbReference type="ARBA" id="ARBA00004651"/>
    </source>
</evidence>
<protein>
    <recommendedName>
        <fullName evidence="9">O-antigen/teichoic acid export membrane protein</fullName>
    </recommendedName>
</protein>
<feature type="transmembrane region" description="Helical" evidence="6">
    <location>
        <begin position="310"/>
        <end position="333"/>
    </location>
</feature>
<keyword evidence="3 6" id="KW-0812">Transmembrane</keyword>
<reference evidence="7 8" key="1">
    <citation type="submission" date="2016-10" db="EMBL/GenBank/DDBJ databases">
        <title>Draft Genome sequence of Alkanindiges sp. strain H1.</title>
        <authorList>
            <person name="Subhash Y."/>
            <person name="Lee S."/>
        </authorList>
    </citation>
    <scope>NUCLEOTIDE SEQUENCE [LARGE SCALE GENOMIC DNA]</scope>
    <source>
        <strain evidence="7 8">H1</strain>
    </source>
</reference>
<accession>A0A1S8CW56</accession>
<evidence type="ECO:0000313" key="7">
    <source>
        <dbReference type="EMBL" id="ONG40067.1"/>
    </source>
</evidence>
<dbReference type="Proteomes" id="UP000192132">
    <property type="component" value="Unassembled WGS sequence"/>
</dbReference>
<dbReference type="GO" id="GO:0005886">
    <property type="term" value="C:plasma membrane"/>
    <property type="evidence" value="ECO:0007669"/>
    <property type="project" value="UniProtKB-SubCell"/>
</dbReference>
<sequence length="455" mass="52532">MKSFLYLIGGTSLAQLITIAASPLLSRIFSPTDFGTFAILTTVVYFLTAFSCLRLDFALLSSENFTELKWLLRKSLDILLVISLFIVFSVAVFYFFQKQYLEVLIFIPIMVFFSGLFNILNNLTLKLQLTNINAKSKVLQSGGGVLSQLILGLYQLGFKGMAIGQILGFIYSVTYLFQKNINFFKEIFKLNNTNYKISTYKRYILYDSVGAGFSVIANHLPTLFISAILGANFGGSYYMAYRVLMLPISVISISISQFISSKYFEWKINGVYHDNLKKILNFMSILVFIPSFLAIFILPDLFSYILGSNWALAGRIAAICIIWIAIKFIFDSLIITLSLDKGQKIALIFQIFLTFIRILSLWVGWKLNLDYFYIIKIFCYVSLFSYFSGILIISYVEKIRLYEFIENFLIGLVSYILIYISLEKLFFMYFLMFLIFLFWFLRLRTSVIIFKEVLR</sequence>
<evidence type="ECO:0000256" key="2">
    <source>
        <dbReference type="ARBA" id="ARBA00022475"/>
    </source>
</evidence>
<dbReference type="PANTHER" id="PTHR30250:SF11">
    <property type="entry name" value="O-ANTIGEN TRANSPORTER-RELATED"/>
    <property type="match status" value="1"/>
</dbReference>
<evidence type="ECO:0000256" key="6">
    <source>
        <dbReference type="SAM" id="Phobius"/>
    </source>
</evidence>